<dbReference type="PIRSF" id="PIRSF037490">
    <property type="entry name" value="UCP037490_NIF3_euk"/>
    <property type="match status" value="1"/>
</dbReference>
<accession>A0A7R8YY79</accession>
<evidence type="ECO:0000256" key="3">
    <source>
        <dbReference type="PIRNR" id="PIRNR037490"/>
    </source>
</evidence>
<feature type="binding site" evidence="4">
    <location>
        <position position="229"/>
    </location>
    <ligand>
        <name>a divalent metal cation</name>
        <dbReference type="ChEBI" id="CHEBI:60240"/>
        <label>1</label>
    </ligand>
</feature>
<feature type="binding site" evidence="4">
    <location>
        <position position="233"/>
    </location>
    <ligand>
        <name>a divalent metal cation</name>
        <dbReference type="ChEBI" id="CHEBI:60240"/>
        <label>1</label>
    </ligand>
</feature>
<dbReference type="FunCoup" id="A0A7R8YY79">
    <property type="interactions" value="1994"/>
</dbReference>
<feature type="binding site" evidence="4">
    <location>
        <position position="107"/>
    </location>
    <ligand>
        <name>a divalent metal cation</name>
        <dbReference type="ChEBI" id="CHEBI:60240"/>
        <label>1</label>
    </ligand>
</feature>
<dbReference type="Gene3D" id="3.40.1390.30">
    <property type="entry name" value="NIF3 (NGG1p interacting factor 3)-like"/>
    <property type="match status" value="2"/>
</dbReference>
<dbReference type="AlphaFoldDB" id="A0A7R8YY79"/>
<proteinExistence type="inferred from homology"/>
<dbReference type="GO" id="GO:0005739">
    <property type="term" value="C:mitochondrion"/>
    <property type="evidence" value="ECO:0007669"/>
    <property type="project" value="TreeGrafter"/>
</dbReference>
<evidence type="ECO:0000256" key="4">
    <source>
        <dbReference type="PIRSR" id="PIRSR602678-1"/>
    </source>
</evidence>
<keyword evidence="4" id="KW-0479">Metal-binding</keyword>
<reference evidence="5 6" key="1">
    <citation type="submission" date="2020-11" db="EMBL/GenBank/DDBJ databases">
        <authorList>
            <person name="Wallbank WR R."/>
            <person name="Pardo Diaz C."/>
            <person name="Kozak K."/>
            <person name="Martin S."/>
            <person name="Jiggins C."/>
            <person name="Moest M."/>
            <person name="Warren A I."/>
            <person name="Generalovic N T."/>
            <person name="Byers J.R.P. K."/>
            <person name="Montejo-Kovacevich G."/>
            <person name="Yen C E."/>
        </authorList>
    </citation>
    <scope>NUCLEOTIDE SEQUENCE [LARGE SCALE GENOMIC DNA]</scope>
</reference>
<dbReference type="InParanoid" id="A0A7R8YY79"/>
<evidence type="ECO:0000256" key="1">
    <source>
        <dbReference type="ARBA" id="ARBA00006964"/>
    </source>
</evidence>
<dbReference type="InterPro" id="IPR002678">
    <property type="entry name" value="DUF34/NIF3"/>
</dbReference>
<dbReference type="PANTHER" id="PTHR13799">
    <property type="entry name" value="NGG1 INTERACTING FACTOR 3"/>
    <property type="match status" value="1"/>
</dbReference>
<evidence type="ECO:0000256" key="2">
    <source>
        <dbReference type="ARBA" id="ARBA00019069"/>
    </source>
</evidence>
<sequence length="267" mass="29114">MSGLGLQEVVSKLEEFAPLKLAGSWDNVGLLIEPSAPKSVENVFLTNDLTEKVLEEAIGQKADLVISYHPPIFASLKRITQKTWKERLVATCLEKRIALYSPHTSWDSIRGGICDWLCDSLPHASTTPITPDVENEENGLGRFLTIHGNLTLADAIKRIKEHTGIKNVHVAIGVDSNLETNIKTVAVCAGSGASVLKPAAADLFLTGEMSHHEVLDCTQRNISVILCNHSNSERGYLKVFKSKLESSLSNKVKVSVSTVDADPLETY</sequence>
<comment type="similarity">
    <text evidence="1 3">Belongs to the GTP cyclohydrolase I type 2/NIF3 family.</text>
</comment>
<dbReference type="EMBL" id="LR899013">
    <property type="protein sequence ID" value="CAD7089808.1"/>
    <property type="molecule type" value="Genomic_DNA"/>
</dbReference>
<gene>
    <name evidence="5" type="ORF">HERILL_LOCUS12335</name>
</gene>
<dbReference type="SUPFAM" id="SSF102705">
    <property type="entry name" value="NIF3 (NGG1p interacting factor 3)-like"/>
    <property type="match status" value="1"/>
</dbReference>
<dbReference type="PANTHER" id="PTHR13799:SF13">
    <property type="entry name" value="NIF3-LIKE PROTEIN 1"/>
    <property type="match status" value="1"/>
</dbReference>
<evidence type="ECO:0000313" key="6">
    <source>
        <dbReference type="Proteomes" id="UP000594454"/>
    </source>
</evidence>
<dbReference type="Proteomes" id="UP000594454">
    <property type="component" value="Chromosome 5"/>
</dbReference>
<dbReference type="NCBIfam" id="TIGR00486">
    <property type="entry name" value="YbgI_SA1388"/>
    <property type="match status" value="1"/>
</dbReference>
<feature type="binding site" evidence="4">
    <location>
        <position position="69"/>
    </location>
    <ligand>
        <name>a divalent metal cation</name>
        <dbReference type="ChEBI" id="CHEBI:60240"/>
        <label>1</label>
    </ligand>
</feature>
<dbReference type="InterPro" id="IPR017222">
    <property type="entry name" value="DUF34/NIF3_animal"/>
</dbReference>
<evidence type="ECO:0000313" key="5">
    <source>
        <dbReference type="EMBL" id="CAD7089808.1"/>
    </source>
</evidence>
<name>A0A7R8YY79_HERIL</name>
<dbReference type="Pfam" id="PF01784">
    <property type="entry name" value="DUF34_NIF3"/>
    <property type="match status" value="1"/>
</dbReference>
<dbReference type="GO" id="GO:0046872">
    <property type="term" value="F:metal ion binding"/>
    <property type="evidence" value="ECO:0007669"/>
    <property type="project" value="UniProtKB-KW"/>
</dbReference>
<keyword evidence="6" id="KW-1185">Reference proteome</keyword>
<protein>
    <recommendedName>
        <fullName evidence="2 3">NIF3-like protein 1</fullName>
    </recommendedName>
</protein>
<dbReference type="FunFam" id="3.40.1390.30:FF:000001">
    <property type="entry name" value="GTP cyclohydrolase 1 type 2"/>
    <property type="match status" value="1"/>
</dbReference>
<organism evidence="5 6">
    <name type="scientific">Hermetia illucens</name>
    <name type="common">Black soldier fly</name>
    <dbReference type="NCBI Taxonomy" id="343691"/>
    <lineage>
        <taxon>Eukaryota</taxon>
        <taxon>Metazoa</taxon>
        <taxon>Ecdysozoa</taxon>
        <taxon>Arthropoda</taxon>
        <taxon>Hexapoda</taxon>
        <taxon>Insecta</taxon>
        <taxon>Pterygota</taxon>
        <taxon>Neoptera</taxon>
        <taxon>Endopterygota</taxon>
        <taxon>Diptera</taxon>
        <taxon>Brachycera</taxon>
        <taxon>Stratiomyomorpha</taxon>
        <taxon>Stratiomyidae</taxon>
        <taxon>Hermetiinae</taxon>
        <taxon>Hermetia</taxon>
    </lineage>
</organism>
<dbReference type="InterPro" id="IPR036069">
    <property type="entry name" value="DUF34/NIF3_sf"/>
</dbReference>
<dbReference type="OrthoDB" id="3345469at2759"/>